<evidence type="ECO:0000256" key="6">
    <source>
        <dbReference type="SAM" id="Phobius"/>
    </source>
</evidence>
<dbReference type="GO" id="GO:0031398">
    <property type="term" value="P:positive regulation of protein ubiquitination"/>
    <property type="evidence" value="ECO:0007669"/>
    <property type="project" value="TreeGrafter"/>
</dbReference>
<comment type="caution">
    <text evidence="7">The sequence shown here is derived from an EMBL/GenBank/DDBJ whole genome shotgun (WGS) entry which is preliminary data.</text>
</comment>
<dbReference type="Proteomes" id="UP001050691">
    <property type="component" value="Unassembled WGS sequence"/>
</dbReference>
<evidence type="ECO:0000256" key="1">
    <source>
        <dbReference type="ARBA" id="ARBA00004141"/>
    </source>
</evidence>
<dbReference type="GO" id="GO:0005794">
    <property type="term" value="C:Golgi apparatus"/>
    <property type="evidence" value="ECO:0007669"/>
    <property type="project" value="TreeGrafter"/>
</dbReference>
<keyword evidence="4 6" id="KW-0472">Membrane</keyword>
<feature type="compositionally biased region" description="Acidic residues" evidence="5">
    <location>
        <begin position="26"/>
        <end position="35"/>
    </location>
</feature>
<feature type="compositionally biased region" description="Polar residues" evidence="5">
    <location>
        <begin position="36"/>
        <end position="45"/>
    </location>
</feature>
<feature type="transmembrane region" description="Helical" evidence="6">
    <location>
        <begin position="251"/>
        <end position="273"/>
    </location>
</feature>
<evidence type="ECO:0008006" key="9">
    <source>
        <dbReference type="Google" id="ProtNLM"/>
    </source>
</evidence>
<evidence type="ECO:0000313" key="8">
    <source>
        <dbReference type="Proteomes" id="UP001050691"/>
    </source>
</evidence>
<evidence type="ECO:0000313" key="7">
    <source>
        <dbReference type="EMBL" id="GJJ08226.1"/>
    </source>
</evidence>
<reference evidence="7" key="1">
    <citation type="submission" date="2021-10" db="EMBL/GenBank/DDBJ databases">
        <title>De novo Genome Assembly of Clathrus columnatus (Basidiomycota, Fungi) Using Illumina and Nanopore Sequence Data.</title>
        <authorList>
            <person name="Ogiso-Tanaka E."/>
            <person name="Itagaki H."/>
            <person name="Hosoya T."/>
            <person name="Hosaka K."/>
        </authorList>
    </citation>
    <scope>NUCLEOTIDE SEQUENCE</scope>
    <source>
        <strain evidence="7">MO-923</strain>
    </source>
</reference>
<evidence type="ECO:0000256" key="3">
    <source>
        <dbReference type="ARBA" id="ARBA00022989"/>
    </source>
</evidence>
<keyword evidence="2 6" id="KW-0812">Transmembrane</keyword>
<feature type="compositionally biased region" description="Basic and acidic residues" evidence="5">
    <location>
        <begin position="57"/>
        <end position="69"/>
    </location>
</feature>
<evidence type="ECO:0000256" key="4">
    <source>
        <dbReference type="ARBA" id="ARBA00023136"/>
    </source>
</evidence>
<dbReference type="AlphaFoldDB" id="A0AAV5A6Q3"/>
<protein>
    <recommendedName>
        <fullName evidence="9">Metal homeostatis protein bsd2</fullName>
    </recommendedName>
</protein>
<feature type="transmembrane region" description="Helical" evidence="6">
    <location>
        <begin position="280"/>
        <end position="297"/>
    </location>
</feature>
<dbReference type="GO" id="GO:0048471">
    <property type="term" value="C:perinuclear region of cytoplasm"/>
    <property type="evidence" value="ECO:0007669"/>
    <property type="project" value="TreeGrafter"/>
</dbReference>
<dbReference type="PANTHER" id="PTHR13396">
    <property type="entry name" value="NEDD4 FAMILY INTERACTING PROTEIN 1/2"/>
    <property type="match status" value="1"/>
</dbReference>
<organism evidence="7 8">
    <name type="scientific">Clathrus columnatus</name>
    <dbReference type="NCBI Taxonomy" id="1419009"/>
    <lineage>
        <taxon>Eukaryota</taxon>
        <taxon>Fungi</taxon>
        <taxon>Dikarya</taxon>
        <taxon>Basidiomycota</taxon>
        <taxon>Agaricomycotina</taxon>
        <taxon>Agaricomycetes</taxon>
        <taxon>Phallomycetidae</taxon>
        <taxon>Phallales</taxon>
        <taxon>Clathraceae</taxon>
        <taxon>Clathrus</taxon>
    </lineage>
</organism>
<keyword evidence="8" id="KW-1185">Reference proteome</keyword>
<dbReference type="CDD" id="cd22212">
    <property type="entry name" value="NDFIP-like"/>
    <property type="match status" value="1"/>
</dbReference>
<name>A0AAV5A6Q3_9AGAM</name>
<dbReference type="GO" id="GO:0005783">
    <property type="term" value="C:endoplasmic reticulum"/>
    <property type="evidence" value="ECO:0007669"/>
    <property type="project" value="TreeGrafter"/>
</dbReference>
<proteinExistence type="predicted"/>
<dbReference type="InterPro" id="IPR019325">
    <property type="entry name" value="NEDD4/Bsd2"/>
</dbReference>
<gene>
    <name evidence="7" type="ORF">Clacol_002435</name>
</gene>
<dbReference type="GO" id="GO:0006511">
    <property type="term" value="P:ubiquitin-dependent protein catabolic process"/>
    <property type="evidence" value="ECO:0007669"/>
    <property type="project" value="TreeGrafter"/>
</dbReference>
<dbReference type="Pfam" id="PF10176">
    <property type="entry name" value="NEDD4_Bsd2"/>
    <property type="match status" value="1"/>
</dbReference>
<accession>A0AAV5A6Q3</accession>
<dbReference type="PANTHER" id="PTHR13396:SF5">
    <property type="entry name" value="NEDD4 FAMILY INTERACTING PROTEIN"/>
    <property type="match status" value="1"/>
</dbReference>
<dbReference type="EMBL" id="BPWL01000003">
    <property type="protein sequence ID" value="GJJ08226.1"/>
    <property type="molecule type" value="Genomic_DNA"/>
</dbReference>
<feature type="transmembrane region" description="Helical" evidence="6">
    <location>
        <begin position="356"/>
        <end position="377"/>
    </location>
</feature>
<evidence type="ECO:0000256" key="5">
    <source>
        <dbReference type="SAM" id="MobiDB-lite"/>
    </source>
</evidence>
<comment type="subcellular location">
    <subcellularLocation>
        <location evidence="1">Membrane</location>
        <topology evidence="1">Multi-pass membrane protein</topology>
    </subcellularLocation>
</comment>
<evidence type="ECO:0000256" key="2">
    <source>
        <dbReference type="ARBA" id="ARBA00022692"/>
    </source>
</evidence>
<dbReference type="GO" id="GO:0007034">
    <property type="term" value="P:vacuolar transport"/>
    <property type="evidence" value="ECO:0007669"/>
    <property type="project" value="InterPro"/>
</dbReference>
<dbReference type="GO" id="GO:0030001">
    <property type="term" value="P:metal ion transport"/>
    <property type="evidence" value="ECO:0007669"/>
    <property type="project" value="InterPro"/>
</dbReference>
<feature type="region of interest" description="Disordered" evidence="5">
    <location>
        <begin position="1"/>
        <end position="76"/>
    </location>
</feature>
<sequence>MSGRYVPVPNPLTHDAEREMDAAFQSDDEYDEDGNGETTPLNPRNTSPPSPTVTSRLRVDVSGENDRNESPTVRVVQHRRQTLPGTYDFEADPFDYAVPPPGSPPGPTSYALPNQYGNSNGIIPTNPAIPSYSGGSSSNFFRRTVGALLPSYYQRVPTSEGHSVPSRGAGINNDGVFANITAKPSIGRVVQDGESIHVVPEDAQKEAPPSYAVAQADQAPAYYETVIHAPSLGLDGEILVEGMPTGSLFTFAWTMLISLSFQFVGFLLTYLLHTTHASKFGSRAGLGITIIQYAFFLRRRAALGDGSYDESSADVQSWFDTTGDNDFSSVLNGTMMASGSSNVNYSGYFSAATTEWLSFFLMSVGWFILLTSLLGYWRVKRWERGLRNVNEPSSMTPEVSTPAADRNVVINPFTLFGIPIPRHDDREQDENGLEISTPVGLGREHSQREATEHDLRLQRDLRNAGLI</sequence>
<dbReference type="GO" id="GO:0016020">
    <property type="term" value="C:membrane"/>
    <property type="evidence" value="ECO:0007669"/>
    <property type="project" value="UniProtKB-SubCell"/>
</dbReference>
<keyword evidence="3 6" id="KW-1133">Transmembrane helix</keyword>